<keyword evidence="2" id="KW-1185">Reference proteome</keyword>
<protein>
    <recommendedName>
        <fullName evidence="3">DUF3263 domain-containing protein</fullName>
    </recommendedName>
</protein>
<evidence type="ECO:0008006" key="3">
    <source>
        <dbReference type="Google" id="ProtNLM"/>
    </source>
</evidence>
<dbReference type="Proteomes" id="UP000703038">
    <property type="component" value="Unassembled WGS sequence"/>
</dbReference>
<reference evidence="1 2" key="1">
    <citation type="submission" date="2021-01" db="EMBL/GenBank/DDBJ databases">
        <title>Genomics of switchgrass bacterial isolates.</title>
        <authorList>
            <person name="Shade A."/>
        </authorList>
    </citation>
    <scope>NUCLEOTIDE SEQUENCE [LARGE SCALE GENOMIC DNA]</scope>
    <source>
        <strain evidence="1 2">PvP111</strain>
    </source>
</reference>
<evidence type="ECO:0000313" key="1">
    <source>
        <dbReference type="EMBL" id="MBM7415513.1"/>
    </source>
</evidence>
<proteinExistence type="predicted"/>
<accession>A0ABS2KU94</accession>
<organism evidence="1 2">
    <name type="scientific">Rhodococcoides corynebacterioides</name>
    <dbReference type="NCBI Taxonomy" id="53972"/>
    <lineage>
        <taxon>Bacteria</taxon>
        <taxon>Bacillati</taxon>
        <taxon>Actinomycetota</taxon>
        <taxon>Actinomycetes</taxon>
        <taxon>Mycobacteriales</taxon>
        <taxon>Nocardiaceae</taxon>
        <taxon>Rhodococcoides</taxon>
    </lineage>
</organism>
<dbReference type="EMBL" id="JAFBBK010000001">
    <property type="protein sequence ID" value="MBM7415513.1"/>
    <property type="molecule type" value="Genomic_DNA"/>
</dbReference>
<gene>
    <name evidence="1" type="ORF">JOE42_002246</name>
</gene>
<dbReference type="RefSeq" id="WP_204868552.1">
    <property type="nucleotide sequence ID" value="NZ_JAFBBK010000001.1"/>
</dbReference>
<evidence type="ECO:0000313" key="2">
    <source>
        <dbReference type="Proteomes" id="UP000703038"/>
    </source>
</evidence>
<comment type="caution">
    <text evidence="1">The sequence shown here is derived from an EMBL/GenBank/DDBJ whole genome shotgun (WGS) entry which is preliminary data.</text>
</comment>
<sequence>MSTSQAEGLRGMIEFARRWLPYGGGSDEEILVTFGVPGYEFHERLARVVDSGDPTVTQALTAPEIAALRLQCRIRSQHRHNVPAWQ</sequence>
<name>A0ABS2KU94_9NOCA</name>